<dbReference type="InterPro" id="IPR015590">
    <property type="entry name" value="Aldehyde_DH_dom"/>
</dbReference>
<evidence type="ECO:0000259" key="5">
    <source>
        <dbReference type="Pfam" id="PF00171"/>
    </source>
</evidence>
<dbReference type="Gene3D" id="3.40.309.10">
    <property type="entry name" value="Aldehyde Dehydrogenase, Chain A, domain 2"/>
    <property type="match status" value="1"/>
</dbReference>
<comment type="caution">
    <text evidence="6">The sequence shown here is derived from an EMBL/GenBank/DDBJ whole genome shotgun (WGS) entry which is preliminary data.</text>
</comment>
<evidence type="ECO:0000313" key="7">
    <source>
        <dbReference type="Proteomes" id="UP000193622"/>
    </source>
</evidence>
<evidence type="ECO:0000256" key="1">
    <source>
        <dbReference type="ARBA" id="ARBA00009986"/>
    </source>
</evidence>
<dbReference type="InterPro" id="IPR016162">
    <property type="entry name" value="Ald_DH_N"/>
</dbReference>
<dbReference type="PANTHER" id="PTHR42804">
    <property type="entry name" value="ALDEHYDE DEHYDROGENASE"/>
    <property type="match status" value="1"/>
</dbReference>
<feature type="domain" description="Aldehyde dehydrogenase" evidence="5">
    <location>
        <begin position="18"/>
        <end position="484"/>
    </location>
</feature>
<evidence type="ECO:0000256" key="3">
    <source>
        <dbReference type="PROSITE-ProRule" id="PRU10007"/>
    </source>
</evidence>
<dbReference type="NCBIfam" id="TIGR04284">
    <property type="entry name" value="aldehy_Rv0768"/>
    <property type="match status" value="1"/>
</dbReference>
<dbReference type="CDD" id="cd07089">
    <property type="entry name" value="ALDH_CddD-AldA-like"/>
    <property type="match status" value="1"/>
</dbReference>
<protein>
    <submittedName>
        <fullName evidence="6">Aldehyde dehydrogenase</fullName>
    </submittedName>
</protein>
<dbReference type="GO" id="GO:0016620">
    <property type="term" value="F:oxidoreductase activity, acting on the aldehyde or oxo group of donors, NAD or NADP as acceptor"/>
    <property type="evidence" value="ECO:0007669"/>
    <property type="project" value="InterPro"/>
</dbReference>
<dbReference type="AlphaFoldDB" id="A0A1X1WI07"/>
<proteinExistence type="inferred from homology"/>
<accession>A0A1X1WI07</accession>
<evidence type="ECO:0000313" key="6">
    <source>
        <dbReference type="EMBL" id="ORV86235.1"/>
    </source>
</evidence>
<dbReference type="Proteomes" id="UP000193622">
    <property type="component" value="Unassembled WGS sequence"/>
</dbReference>
<comment type="similarity">
    <text evidence="1 4">Belongs to the aldehyde dehydrogenase family.</text>
</comment>
<dbReference type="EMBL" id="LQPC01000037">
    <property type="protein sequence ID" value="ORV86235.1"/>
    <property type="molecule type" value="Genomic_DNA"/>
</dbReference>
<gene>
    <name evidence="6" type="ORF">AWC12_19365</name>
</gene>
<dbReference type="FunFam" id="3.40.605.10:FF:000007">
    <property type="entry name" value="NAD/NADP-dependent betaine aldehyde dehydrogenase"/>
    <property type="match status" value="1"/>
</dbReference>
<sequence>MAEMWREERMLIDGRLVASSSGETYDNINPATERIIGVASNANATDMDAAIAAARRAFDHTDWAQSPQFRVQCIRQLHEALTKHADDFRATTVSEVGCPVALTLGPQFDAPVAGLPWVADLTESYQWETSLGLAEPFGMKTHRTVRREPVGVVGAITPWNYPVQINLAKLVPALAAGNTVVLKPAPDTPYAATLLGQLIAEHTDIPAGVVNIVTSAGHSVGQQLCEDPRVDMVSFTGSTATGTRIMIAAAPTIKKVFLELGGKSALVALDDADIGSVVTSAAFAATTHAGQGCANTTRLLLPRAKYREGVEALADTLKGWPYGDPTDSSVLMGPLIREEQRQRVLGYIRKGVDEGATIAVGGGIPAHLPTGYFVEPTVLADVDPDSTVAQDEIFGPVLVAIPHDGDDHAVEIANNSRYGLSGGVVSASDERARAVANRMRTGTVNVNGGVFYGVDVPFGGYKQSGIGREMGVAGFEEYLEMKSIAEGAR</sequence>
<dbReference type="InterPro" id="IPR016161">
    <property type="entry name" value="Ald_DH/histidinol_DH"/>
</dbReference>
<evidence type="ECO:0000256" key="4">
    <source>
        <dbReference type="RuleBase" id="RU003345"/>
    </source>
</evidence>
<dbReference type="RefSeq" id="WP_085176214.1">
    <property type="nucleotide sequence ID" value="NZ_LQPC01000037.1"/>
</dbReference>
<dbReference type="Gene3D" id="3.40.605.10">
    <property type="entry name" value="Aldehyde Dehydrogenase, Chain A, domain 1"/>
    <property type="match status" value="1"/>
</dbReference>
<keyword evidence="2 4" id="KW-0560">Oxidoreductase</keyword>
<dbReference type="PROSITE" id="PS00687">
    <property type="entry name" value="ALDEHYDE_DEHYDR_GLU"/>
    <property type="match status" value="1"/>
</dbReference>
<dbReference type="InterPro" id="IPR026460">
    <property type="entry name" value="Aldehyde_dehydrogenase_Rv0768"/>
</dbReference>
<reference evidence="6 7" key="1">
    <citation type="submission" date="2016-01" db="EMBL/GenBank/DDBJ databases">
        <title>The new phylogeny of the genus Mycobacterium.</title>
        <authorList>
            <person name="Tarcisio F."/>
            <person name="Conor M."/>
            <person name="Antonella G."/>
            <person name="Elisabetta G."/>
            <person name="Giulia F.S."/>
            <person name="Sara T."/>
            <person name="Anna F."/>
            <person name="Clotilde B."/>
            <person name="Roberto B."/>
            <person name="Veronica D.S."/>
            <person name="Fabio R."/>
            <person name="Monica P."/>
            <person name="Olivier J."/>
            <person name="Enrico T."/>
            <person name="Nicola S."/>
        </authorList>
    </citation>
    <scope>NUCLEOTIDE SEQUENCE [LARGE SCALE GENOMIC DNA]</scope>
    <source>
        <strain evidence="6 7">DSM 45541</strain>
    </source>
</reference>
<dbReference type="InterPro" id="IPR029510">
    <property type="entry name" value="Ald_DH_CS_GLU"/>
</dbReference>
<organism evidence="6 7">
    <name type="scientific">Mycolicibacterium iranicum</name>
    <name type="common">Mycobacterium iranicum</name>
    <dbReference type="NCBI Taxonomy" id="912594"/>
    <lineage>
        <taxon>Bacteria</taxon>
        <taxon>Bacillati</taxon>
        <taxon>Actinomycetota</taxon>
        <taxon>Actinomycetes</taxon>
        <taxon>Mycobacteriales</taxon>
        <taxon>Mycobacteriaceae</taxon>
        <taxon>Mycolicibacterium</taxon>
    </lineage>
</organism>
<dbReference type="PANTHER" id="PTHR42804:SF1">
    <property type="entry name" value="ALDEHYDE DEHYDROGENASE-RELATED"/>
    <property type="match status" value="1"/>
</dbReference>
<evidence type="ECO:0000256" key="2">
    <source>
        <dbReference type="ARBA" id="ARBA00023002"/>
    </source>
</evidence>
<dbReference type="SUPFAM" id="SSF53720">
    <property type="entry name" value="ALDH-like"/>
    <property type="match status" value="1"/>
</dbReference>
<name>A0A1X1WI07_MYCIR</name>
<feature type="active site" evidence="3">
    <location>
        <position position="259"/>
    </location>
</feature>
<dbReference type="Pfam" id="PF00171">
    <property type="entry name" value="Aldedh"/>
    <property type="match status" value="1"/>
</dbReference>
<dbReference type="FunFam" id="3.40.605.10:FF:000026">
    <property type="entry name" value="Aldehyde dehydrogenase, putative"/>
    <property type="match status" value="1"/>
</dbReference>
<dbReference type="InterPro" id="IPR016163">
    <property type="entry name" value="Ald_DH_C"/>
</dbReference>